<reference evidence="13" key="1">
    <citation type="journal article" date="2014" name="Int. J. Syst. Evol. Microbiol.">
        <title>Complete genome sequence of Corynebacterium casei LMG S-19264T (=DSM 44701T), isolated from a smear-ripened cheese.</title>
        <authorList>
            <consortium name="US DOE Joint Genome Institute (JGI-PGF)"/>
            <person name="Walter F."/>
            <person name="Albersmeier A."/>
            <person name="Kalinowski J."/>
            <person name="Ruckert C."/>
        </authorList>
    </citation>
    <scope>NUCLEOTIDE SEQUENCE</scope>
    <source>
        <strain evidence="13">NBRC 101628</strain>
    </source>
</reference>
<protein>
    <submittedName>
        <fullName evidence="13">Porin</fullName>
    </submittedName>
</protein>
<evidence type="ECO:0000256" key="7">
    <source>
        <dbReference type="ARBA" id="ARBA00023065"/>
    </source>
</evidence>
<keyword evidence="8" id="KW-0626">Porin</keyword>
<feature type="signal peptide" evidence="11">
    <location>
        <begin position="1"/>
        <end position="23"/>
    </location>
</feature>
<keyword evidence="3" id="KW-0813">Transport</keyword>
<organism evidence="13 14">
    <name type="scientific">Paraferrimonas sedimenticola</name>
    <dbReference type="NCBI Taxonomy" id="375674"/>
    <lineage>
        <taxon>Bacteria</taxon>
        <taxon>Pseudomonadati</taxon>
        <taxon>Pseudomonadota</taxon>
        <taxon>Gammaproteobacteria</taxon>
        <taxon>Alteromonadales</taxon>
        <taxon>Ferrimonadaceae</taxon>
        <taxon>Paraferrimonas</taxon>
    </lineage>
</organism>
<evidence type="ECO:0000256" key="1">
    <source>
        <dbReference type="ARBA" id="ARBA00004571"/>
    </source>
</evidence>
<feature type="domain" description="Porin" evidence="12">
    <location>
        <begin position="12"/>
        <end position="333"/>
    </location>
</feature>
<comment type="caution">
    <text evidence="13">The sequence shown here is derived from an EMBL/GenBank/DDBJ whole genome shotgun (WGS) entry which is preliminary data.</text>
</comment>
<dbReference type="PANTHER" id="PTHR34501">
    <property type="entry name" value="PROTEIN YDDL-RELATED"/>
    <property type="match status" value="1"/>
</dbReference>
<keyword evidence="4" id="KW-1134">Transmembrane beta strand</keyword>
<dbReference type="RefSeq" id="WP_095504855.1">
    <property type="nucleotide sequence ID" value="NZ_BSNC01000006.1"/>
</dbReference>
<evidence type="ECO:0000259" key="12">
    <source>
        <dbReference type="Pfam" id="PF13609"/>
    </source>
</evidence>
<dbReference type="GO" id="GO:0009279">
    <property type="term" value="C:cell outer membrane"/>
    <property type="evidence" value="ECO:0007669"/>
    <property type="project" value="UniProtKB-SubCell"/>
</dbReference>
<dbReference type="InterPro" id="IPR033900">
    <property type="entry name" value="Gram_neg_porin_domain"/>
</dbReference>
<evidence type="ECO:0000256" key="4">
    <source>
        <dbReference type="ARBA" id="ARBA00022452"/>
    </source>
</evidence>
<dbReference type="GO" id="GO:0006811">
    <property type="term" value="P:monoatomic ion transport"/>
    <property type="evidence" value="ECO:0007669"/>
    <property type="project" value="UniProtKB-KW"/>
</dbReference>
<keyword evidence="6 11" id="KW-0732">Signal</keyword>
<evidence type="ECO:0000256" key="5">
    <source>
        <dbReference type="ARBA" id="ARBA00022692"/>
    </source>
</evidence>
<accession>A0AA37RY10</accession>
<keyword evidence="14" id="KW-1185">Reference proteome</keyword>
<evidence type="ECO:0000256" key="3">
    <source>
        <dbReference type="ARBA" id="ARBA00022448"/>
    </source>
</evidence>
<keyword evidence="7" id="KW-0406">Ion transport</keyword>
<dbReference type="EMBL" id="BSNC01000006">
    <property type="protein sequence ID" value="GLP97293.1"/>
    <property type="molecule type" value="Genomic_DNA"/>
</dbReference>
<dbReference type="Pfam" id="PF13609">
    <property type="entry name" value="Porin_4"/>
    <property type="match status" value="1"/>
</dbReference>
<evidence type="ECO:0000313" key="13">
    <source>
        <dbReference type="EMBL" id="GLP97293.1"/>
    </source>
</evidence>
<proteinExistence type="predicted"/>
<keyword evidence="9" id="KW-0472">Membrane</keyword>
<evidence type="ECO:0000256" key="10">
    <source>
        <dbReference type="ARBA" id="ARBA00023237"/>
    </source>
</evidence>
<dbReference type="GO" id="GO:0015288">
    <property type="term" value="F:porin activity"/>
    <property type="evidence" value="ECO:0007669"/>
    <property type="project" value="UniProtKB-KW"/>
</dbReference>
<evidence type="ECO:0000256" key="8">
    <source>
        <dbReference type="ARBA" id="ARBA00023114"/>
    </source>
</evidence>
<evidence type="ECO:0000256" key="6">
    <source>
        <dbReference type="ARBA" id="ARBA00022729"/>
    </source>
</evidence>
<sequence>MKKSLLSASVASLLAASSFAAMAEGPTVYGRLDVSVTNSNNGIASMRSEDRGVGGTVLENNASMIGIKGAHNVAKDLDVIYKVEVGANGMTSNASSPFSSRATWIGVQSVAGSAIIGREDSVFKQSEGKIDAFGNGNSDIDRLLPGQGREADVVNYYSPRIANLVTVNGSYVLNDGNAKYADRAYALNATIGDKGFKEQKFYVAGAMVDGLEDIKAVRGVAQGKVADLTLGLLYQNSESAMPGVDRKGQTYVASATYAIGDWLLKAQYGQDNSGLGNFAKFAFVDQNKNNDQREQFLKDMKDFDLKQFSVGAHYNLSSNAFLYGQYTQFDGSTTLVDNKINLDDKLVTVGIRYTF</sequence>
<dbReference type="PANTHER" id="PTHR34501:SF9">
    <property type="entry name" value="MAJOR OUTER MEMBRANE PROTEIN P.IA"/>
    <property type="match status" value="1"/>
</dbReference>
<dbReference type="SUPFAM" id="SSF56935">
    <property type="entry name" value="Porins"/>
    <property type="match status" value="1"/>
</dbReference>
<reference evidence="13" key="2">
    <citation type="submission" date="2023-01" db="EMBL/GenBank/DDBJ databases">
        <title>Draft genome sequence of Paraferrimonas sedimenticola strain NBRC 101628.</title>
        <authorList>
            <person name="Sun Q."/>
            <person name="Mori K."/>
        </authorList>
    </citation>
    <scope>NUCLEOTIDE SEQUENCE</scope>
    <source>
        <strain evidence="13">NBRC 101628</strain>
    </source>
</reference>
<dbReference type="GO" id="GO:0046930">
    <property type="term" value="C:pore complex"/>
    <property type="evidence" value="ECO:0007669"/>
    <property type="project" value="UniProtKB-KW"/>
</dbReference>
<comment type="subcellular location">
    <subcellularLocation>
        <location evidence="1">Cell outer membrane</location>
        <topology evidence="1">Multi-pass membrane protein</topology>
    </subcellularLocation>
</comment>
<comment type="subunit">
    <text evidence="2">Homotrimer.</text>
</comment>
<evidence type="ECO:0000256" key="9">
    <source>
        <dbReference type="ARBA" id="ARBA00023136"/>
    </source>
</evidence>
<dbReference type="CDD" id="cd00342">
    <property type="entry name" value="gram_neg_porins"/>
    <property type="match status" value="1"/>
</dbReference>
<dbReference type="InterPro" id="IPR050298">
    <property type="entry name" value="Gram-neg_bact_OMP"/>
</dbReference>
<dbReference type="InterPro" id="IPR023614">
    <property type="entry name" value="Porin_dom_sf"/>
</dbReference>
<dbReference type="Gene3D" id="2.40.160.10">
    <property type="entry name" value="Porin"/>
    <property type="match status" value="1"/>
</dbReference>
<gene>
    <name evidence="13" type="primary">omp35</name>
    <name evidence="13" type="ORF">GCM10007895_26000</name>
</gene>
<dbReference type="AlphaFoldDB" id="A0AA37RY10"/>
<evidence type="ECO:0000256" key="2">
    <source>
        <dbReference type="ARBA" id="ARBA00011233"/>
    </source>
</evidence>
<dbReference type="Proteomes" id="UP001161422">
    <property type="component" value="Unassembled WGS sequence"/>
</dbReference>
<name>A0AA37RY10_9GAMM</name>
<keyword evidence="5" id="KW-0812">Transmembrane</keyword>
<feature type="chain" id="PRO_5041235982" evidence="11">
    <location>
        <begin position="24"/>
        <end position="355"/>
    </location>
</feature>
<evidence type="ECO:0000256" key="11">
    <source>
        <dbReference type="SAM" id="SignalP"/>
    </source>
</evidence>
<evidence type="ECO:0000313" key="14">
    <source>
        <dbReference type="Proteomes" id="UP001161422"/>
    </source>
</evidence>
<keyword evidence="10" id="KW-0998">Cell outer membrane</keyword>